<dbReference type="Proteomes" id="UP001054857">
    <property type="component" value="Unassembled WGS sequence"/>
</dbReference>
<evidence type="ECO:0000256" key="1">
    <source>
        <dbReference type="SAM" id="MobiDB-lite"/>
    </source>
</evidence>
<dbReference type="AlphaFoldDB" id="A0AAD3E5B5"/>
<comment type="caution">
    <text evidence="2">The sequence shown here is derived from an EMBL/GenBank/DDBJ whole genome shotgun (WGS) entry which is preliminary data.</text>
</comment>
<name>A0AAD3E5B5_9CHLO</name>
<gene>
    <name evidence="2" type="ORF">Agub_g15464</name>
</gene>
<protein>
    <submittedName>
        <fullName evidence="2">Uncharacterized protein</fullName>
    </submittedName>
</protein>
<reference evidence="2 3" key="1">
    <citation type="journal article" date="2021" name="Sci. Rep.">
        <title>Genome sequencing of the multicellular alga Astrephomene provides insights into convergent evolution of germ-soma differentiation.</title>
        <authorList>
            <person name="Yamashita S."/>
            <person name="Yamamoto K."/>
            <person name="Matsuzaki R."/>
            <person name="Suzuki S."/>
            <person name="Yamaguchi H."/>
            <person name="Hirooka S."/>
            <person name="Minakuchi Y."/>
            <person name="Miyagishima S."/>
            <person name="Kawachi M."/>
            <person name="Toyoda A."/>
            <person name="Nozaki H."/>
        </authorList>
    </citation>
    <scope>NUCLEOTIDE SEQUENCE [LARGE SCALE GENOMIC DNA]</scope>
    <source>
        <strain evidence="2 3">NIES-4017</strain>
    </source>
</reference>
<feature type="region of interest" description="Disordered" evidence="1">
    <location>
        <begin position="1"/>
        <end position="22"/>
    </location>
</feature>
<evidence type="ECO:0000313" key="2">
    <source>
        <dbReference type="EMBL" id="GFR52838.1"/>
    </source>
</evidence>
<keyword evidence="3" id="KW-1185">Reference proteome</keyword>
<feature type="compositionally biased region" description="Gly residues" evidence="1">
    <location>
        <begin position="10"/>
        <end position="21"/>
    </location>
</feature>
<evidence type="ECO:0000313" key="3">
    <source>
        <dbReference type="Proteomes" id="UP001054857"/>
    </source>
</evidence>
<accession>A0AAD3E5B5</accession>
<feature type="non-terminal residue" evidence="2">
    <location>
        <position position="1"/>
    </location>
</feature>
<dbReference type="EMBL" id="BMAR01000073">
    <property type="protein sequence ID" value="GFR52838.1"/>
    <property type="molecule type" value="Genomic_DNA"/>
</dbReference>
<sequence length="177" mass="17552">EAAAVRLGSAGDGDGDGGGGAAAAAETVLGSNSSSSAGGYGGGGYGSSGGYGSISGGLLSEGQLEACVCGLVQMGAAELPPQLLQAFFSVTLPSLGGASPQRITSLVSALAGAKPPIAPEPTWLNEVVHAVRSNLQSYTLVQLDAITRALAVFVGLVPEHEAARNLLAYLREFCLYG</sequence>
<proteinExistence type="predicted"/>
<organism evidence="2 3">
    <name type="scientific">Astrephomene gubernaculifera</name>
    <dbReference type="NCBI Taxonomy" id="47775"/>
    <lineage>
        <taxon>Eukaryota</taxon>
        <taxon>Viridiplantae</taxon>
        <taxon>Chlorophyta</taxon>
        <taxon>core chlorophytes</taxon>
        <taxon>Chlorophyceae</taxon>
        <taxon>CS clade</taxon>
        <taxon>Chlamydomonadales</taxon>
        <taxon>Astrephomenaceae</taxon>
        <taxon>Astrephomene</taxon>
    </lineage>
</organism>